<dbReference type="InterPro" id="IPR004154">
    <property type="entry name" value="Anticodon-bd"/>
</dbReference>
<name>A0A0F9ET30_9ZZZZ</name>
<feature type="domain" description="Anticodon-binding" evidence="2">
    <location>
        <begin position="1"/>
        <end position="63"/>
    </location>
</feature>
<dbReference type="InterPro" id="IPR036621">
    <property type="entry name" value="Anticodon-bd_dom_sf"/>
</dbReference>
<organism evidence="3">
    <name type="scientific">marine sediment metagenome</name>
    <dbReference type="NCBI Taxonomy" id="412755"/>
    <lineage>
        <taxon>unclassified sequences</taxon>
        <taxon>metagenomes</taxon>
        <taxon>ecological metagenomes</taxon>
    </lineage>
</organism>
<dbReference type="PANTHER" id="PTHR11451">
    <property type="entry name" value="THREONINE-TRNA LIGASE"/>
    <property type="match status" value="1"/>
</dbReference>
<dbReference type="AlphaFoldDB" id="A0A0F9ET30"/>
<dbReference type="GO" id="GO:0004829">
    <property type="term" value="F:threonine-tRNA ligase activity"/>
    <property type="evidence" value="ECO:0007669"/>
    <property type="project" value="TreeGrafter"/>
</dbReference>
<feature type="non-terminal residue" evidence="3">
    <location>
        <position position="1"/>
    </location>
</feature>
<dbReference type="GO" id="GO:0006435">
    <property type="term" value="P:threonyl-tRNA aminoacylation"/>
    <property type="evidence" value="ECO:0007669"/>
    <property type="project" value="TreeGrafter"/>
</dbReference>
<dbReference type="Gene3D" id="3.40.50.800">
    <property type="entry name" value="Anticodon-binding domain"/>
    <property type="match status" value="1"/>
</dbReference>
<reference evidence="3" key="1">
    <citation type="journal article" date="2015" name="Nature">
        <title>Complex archaea that bridge the gap between prokaryotes and eukaryotes.</title>
        <authorList>
            <person name="Spang A."/>
            <person name="Saw J.H."/>
            <person name="Jorgensen S.L."/>
            <person name="Zaremba-Niedzwiedzka K."/>
            <person name="Martijn J."/>
            <person name="Lind A.E."/>
            <person name="van Eijk R."/>
            <person name="Schleper C."/>
            <person name="Guy L."/>
            <person name="Ettema T.J."/>
        </authorList>
    </citation>
    <scope>NUCLEOTIDE SEQUENCE</scope>
</reference>
<comment type="caution">
    <text evidence="3">The sequence shown here is derived from an EMBL/GenBank/DDBJ whole genome shotgun (WGS) entry which is preliminary data.</text>
</comment>
<dbReference type="PANTHER" id="PTHR11451:SF44">
    <property type="entry name" value="THREONINE--TRNA LIGASE, CHLOROPLASTIC_MITOCHONDRIAL 2"/>
    <property type="match status" value="1"/>
</dbReference>
<protein>
    <recommendedName>
        <fullName evidence="2">Anticodon-binding domain-containing protein</fullName>
    </recommendedName>
</protein>
<evidence type="ECO:0000313" key="3">
    <source>
        <dbReference type="EMBL" id="KKL69431.1"/>
    </source>
</evidence>
<dbReference type="SUPFAM" id="SSF52954">
    <property type="entry name" value="Class II aaRS ABD-related"/>
    <property type="match status" value="1"/>
</dbReference>
<dbReference type="EMBL" id="LAZR01026210">
    <property type="protein sequence ID" value="KKL69431.1"/>
    <property type="molecule type" value="Genomic_DNA"/>
</dbReference>
<evidence type="ECO:0000259" key="2">
    <source>
        <dbReference type="Pfam" id="PF03129"/>
    </source>
</evidence>
<proteinExistence type="predicted"/>
<dbReference type="Pfam" id="PF03129">
    <property type="entry name" value="HGTP_anticodon"/>
    <property type="match status" value="1"/>
</dbReference>
<keyword evidence="1" id="KW-0648">Protein biosynthesis</keyword>
<gene>
    <name evidence="3" type="ORF">LCGC14_2115040</name>
</gene>
<accession>A0A0F9ET30</accession>
<sequence length="75" mass="8413">AGVRASADLSSDRMNAKIRTAQMMKVPYMLVVGDRELENETVSLRRRDGVRQNGMPVGEFMELAVSRIRSRSSDL</sequence>
<evidence type="ECO:0000256" key="1">
    <source>
        <dbReference type="ARBA" id="ARBA00022917"/>
    </source>
</evidence>